<keyword evidence="2 3" id="KW-0732">Signal</keyword>
<feature type="chain" id="PRO_5025392045" evidence="3">
    <location>
        <begin position="26"/>
        <end position="358"/>
    </location>
</feature>
<evidence type="ECO:0000256" key="1">
    <source>
        <dbReference type="ARBA" id="ARBA00008668"/>
    </source>
</evidence>
<protein>
    <submittedName>
        <fullName evidence="4">GDSL esterase/lipase 2</fullName>
    </submittedName>
</protein>
<dbReference type="CDD" id="cd01837">
    <property type="entry name" value="SGNH_plant_lipase_like"/>
    <property type="match status" value="1"/>
</dbReference>
<evidence type="ECO:0000256" key="3">
    <source>
        <dbReference type="SAM" id="SignalP"/>
    </source>
</evidence>
<organism evidence="4 5">
    <name type="scientific">Morella rubra</name>
    <name type="common">Chinese bayberry</name>
    <dbReference type="NCBI Taxonomy" id="262757"/>
    <lineage>
        <taxon>Eukaryota</taxon>
        <taxon>Viridiplantae</taxon>
        <taxon>Streptophyta</taxon>
        <taxon>Embryophyta</taxon>
        <taxon>Tracheophyta</taxon>
        <taxon>Spermatophyta</taxon>
        <taxon>Magnoliopsida</taxon>
        <taxon>eudicotyledons</taxon>
        <taxon>Gunneridae</taxon>
        <taxon>Pentapetalae</taxon>
        <taxon>rosids</taxon>
        <taxon>fabids</taxon>
        <taxon>Fagales</taxon>
        <taxon>Myricaceae</taxon>
        <taxon>Morella</taxon>
    </lineage>
</organism>
<comment type="similarity">
    <text evidence="1">Belongs to the 'GDSL' lipolytic enzyme family.</text>
</comment>
<sequence>MAGLRFHSRFLVLCAILLILTRCHGQLCLPEKHIALFVFGDSLYDVGNNNYINTNSDYRSNVWPYGETTFKYPTGRFSDGRIIPDFIAEYAKLPLISPYLNPAYRQYADGANFASAGAGALVGTNRGFVVDLQTQLSYFKNLIGMLRRKLGDTDARALLGRAVYLFSTGINDYLAPAATNSSWFLSYSQEDYVDMVVDARYLLILIAYFRAKEIHKNGGRKFGFQSLPPVGSLPSRRAVNHGAATEEAIARVILHNKVLPKVLVKLERKQLKGFRYSMANMVQGREDRMLWNCPYRGINSCGGRRSVKEYELCDDPKEYVFFDSAHPSQTAHEQLAKLTWSGTPIHTGTYNLKAMFQL</sequence>
<dbReference type="InterPro" id="IPR035669">
    <property type="entry name" value="SGNH_plant_lipase-like"/>
</dbReference>
<dbReference type="Proteomes" id="UP000516437">
    <property type="component" value="Chromosome 7"/>
</dbReference>
<dbReference type="PANTHER" id="PTHR45966">
    <property type="entry name" value="GDSL-LIKE LIPASE/ACYLHYDROLASE"/>
    <property type="match status" value="1"/>
</dbReference>
<dbReference type="GO" id="GO:0016298">
    <property type="term" value="F:lipase activity"/>
    <property type="evidence" value="ECO:0007669"/>
    <property type="project" value="TreeGrafter"/>
</dbReference>
<dbReference type="InterPro" id="IPR001087">
    <property type="entry name" value="GDSL"/>
</dbReference>
<name>A0A6A1V553_9ROSI</name>
<dbReference type="OrthoDB" id="1600564at2759"/>
<accession>A0A6A1V553</accession>
<evidence type="ECO:0000313" key="4">
    <source>
        <dbReference type="EMBL" id="KAB1206977.1"/>
    </source>
</evidence>
<reference evidence="4 5" key="1">
    <citation type="journal article" date="2019" name="Plant Biotechnol. J.">
        <title>The red bayberry genome and genetic basis of sex determination.</title>
        <authorList>
            <person name="Jia H.M."/>
            <person name="Jia H.J."/>
            <person name="Cai Q.L."/>
            <person name="Wang Y."/>
            <person name="Zhao H.B."/>
            <person name="Yang W.F."/>
            <person name="Wang G.Y."/>
            <person name="Li Y.H."/>
            <person name="Zhan D.L."/>
            <person name="Shen Y.T."/>
            <person name="Niu Q.F."/>
            <person name="Chang L."/>
            <person name="Qiu J."/>
            <person name="Zhao L."/>
            <person name="Xie H.B."/>
            <person name="Fu W.Y."/>
            <person name="Jin J."/>
            <person name="Li X.W."/>
            <person name="Jiao Y."/>
            <person name="Zhou C.C."/>
            <person name="Tu T."/>
            <person name="Chai C.Y."/>
            <person name="Gao J.L."/>
            <person name="Fan L.J."/>
            <person name="van de Weg E."/>
            <person name="Wang J.Y."/>
            <person name="Gao Z.S."/>
        </authorList>
    </citation>
    <scope>NUCLEOTIDE SEQUENCE [LARGE SCALE GENOMIC DNA]</scope>
    <source>
        <tissue evidence="4">Leaves</tissue>
    </source>
</reference>
<keyword evidence="5" id="KW-1185">Reference proteome</keyword>
<comment type="caution">
    <text evidence="4">The sequence shown here is derived from an EMBL/GenBank/DDBJ whole genome shotgun (WGS) entry which is preliminary data.</text>
</comment>
<dbReference type="EMBL" id="RXIC02000025">
    <property type="protein sequence ID" value="KAB1206977.1"/>
    <property type="molecule type" value="Genomic_DNA"/>
</dbReference>
<gene>
    <name evidence="4" type="ORF">CJ030_MR7G008107</name>
</gene>
<evidence type="ECO:0000256" key="2">
    <source>
        <dbReference type="ARBA" id="ARBA00022729"/>
    </source>
</evidence>
<proteinExistence type="inferred from homology"/>
<dbReference type="Gene3D" id="3.40.50.1110">
    <property type="entry name" value="SGNH hydrolase"/>
    <property type="match status" value="1"/>
</dbReference>
<dbReference type="InterPro" id="IPR044552">
    <property type="entry name" value="GLIP1-5/GLL25"/>
</dbReference>
<evidence type="ECO:0000313" key="5">
    <source>
        <dbReference type="Proteomes" id="UP000516437"/>
    </source>
</evidence>
<dbReference type="AlphaFoldDB" id="A0A6A1V553"/>
<feature type="signal peptide" evidence="3">
    <location>
        <begin position="1"/>
        <end position="25"/>
    </location>
</feature>
<dbReference type="Pfam" id="PF00657">
    <property type="entry name" value="Lipase_GDSL"/>
    <property type="match status" value="1"/>
</dbReference>
<dbReference type="InterPro" id="IPR036514">
    <property type="entry name" value="SGNH_hydro_sf"/>
</dbReference>
<dbReference type="PANTHER" id="PTHR45966:SF34">
    <property type="entry name" value="GDSL-LIKE LIPASE_ACYLHYDROLASE"/>
    <property type="match status" value="1"/>
</dbReference>